<sequence>MDSSQNKARVHDPQHLVLGPSQRLNRRLSPIKIDKDLQTVQPKLKPLLQSNDLLPRARSQQDSPLLRPGLVATTSAASRSSTLLTSPLDEVPERLWNRVLRTSSATEITNPYLSIDDITSTRLSLDEHAILSSPLDSPSRFGTSRRVNSMQKAFGDGFKSLRRKIKGFPSSIFPNASSGPPALLATDFIQQRSYSPAPHPPETCMSGALFPEHEEKEIPGLILDSGNGRSEPEVNQAESSKICSTMEREALTENPIASGTLEPSSARPLPPLPCPSDRQLSFLNSVPPTATQTHPVERGSLLNRSQSVTASARQKPNRYAAVEGAEDFRTRPPFNQHWRTRSFAADVPYKPIRPLGPYPRPPSRPNTACSSSRTLYRHVQDPRREVLYMDCSDCNPDFIWKNGQLCRRPSFSSAVPRSPRRLTFPGRGDNHHLRPITRCPKIFAGRGDLPGCMKIALYYPDSLERKAAQGLVTATPSFAVPPRDLVPASTPPANPRSYEIPISDYSRASIDGQASLRSWLEKEELMDDPLILGDDVAGQSNVDERRISRAFSARSLFRRNTKSEKKRV</sequence>
<feature type="region of interest" description="Disordered" evidence="1">
    <location>
        <begin position="1"/>
        <end position="22"/>
    </location>
</feature>
<dbReference type="EMBL" id="AMGV01000005">
    <property type="protein sequence ID" value="KEF56821.1"/>
    <property type="molecule type" value="Genomic_DNA"/>
</dbReference>
<gene>
    <name evidence="2" type="ORF">A1O9_07011</name>
</gene>
<organism evidence="2 3">
    <name type="scientific">Exophiala aquamarina CBS 119918</name>
    <dbReference type="NCBI Taxonomy" id="1182545"/>
    <lineage>
        <taxon>Eukaryota</taxon>
        <taxon>Fungi</taxon>
        <taxon>Dikarya</taxon>
        <taxon>Ascomycota</taxon>
        <taxon>Pezizomycotina</taxon>
        <taxon>Eurotiomycetes</taxon>
        <taxon>Chaetothyriomycetidae</taxon>
        <taxon>Chaetothyriales</taxon>
        <taxon>Herpotrichiellaceae</taxon>
        <taxon>Exophiala</taxon>
    </lineage>
</organism>
<evidence type="ECO:0000256" key="1">
    <source>
        <dbReference type="SAM" id="MobiDB-lite"/>
    </source>
</evidence>
<comment type="caution">
    <text evidence="2">The sequence shown here is derived from an EMBL/GenBank/DDBJ whole genome shotgun (WGS) entry which is preliminary data.</text>
</comment>
<dbReference type="OrthoDB" id="4143981at2759"/>
<evidence type="ECO:0000313" key="2">
    <source>
        <dbReference type="EMBL" id="KEF56821.1"/>
    </source>
</evidence>
<dbReference type="Proteomes" id="UP000027920">
    <property type="component" value="Unassembled WGS sequence"/>
</dbReference>
<feature type="region of interest" description="Disordered" evidence="1">
    <location>
        <begin position="48"/>
        <end position="67"/>
    </location>
</feature>
<dbReference type="RefSeq" id="XP_013259411.1">
    <property type="nucleotide sequence ID" value="XM_013403957.1"/>
</dbReference>
<keyword evidence="3" id="KW-1185">Reference proteome</keyword>
<feature type="compositionally biased region" description="Polar residues" evidence="1">
    <location>
        <begin position="48"/>
        <end position="63"/>
    </location>
</feature>
<dbReference type="HOGENOM" id="CLU_479819_0_0_1"/>
<name>A0A072PAF4_9EURO</name>
<feature type="compositionally biased region" description="Polar residues" evidence="1">
    <location>
        <begin position="278"/>
        <end position="294"/>
    </location>
</feature>
<feature type="region of interest" description="Disordered" evidence="1">
    <location>
        <begin position="353"/>
        <end position="375"/>
    </location>
</feature>
<feature type="compositionally biased region" description="Polar residues" evidence="1">
    <location>
        <begin position="302"/>
        <end position="314"/>
    </location>
</feature>
<evidence type="ECO:0000313" key="3">
    <source>
        <dbReference type="Proteomes" id="UP000027920"/>
    </source>
</evidence>
<proteinExistence type="predicted"/>
<dbReference type="VEuPathDB" id="FungiDB:A1O9_07011"/>
<reference evidence="2 3" key="1">
    <citation type="submission" date="2013-03" db="EMBL/GenBank/DDBJ databases">
        <title>The Genome Sequence of Exophiala aquamarina CBS 119918.</title>
        <authorList>
            <consortium name="The Broad Institute Genomics Platform"/>
            <person name="Cuomo C."/>
            <person name="de Hoog S."/>
            <person name="Gorbushina A."/>
            <person name="Walker B."/>
            <person name="Young S.K."/>
            <person name="Zeng Q."/>
            <person name="Gargeya S."/>
            <person name="Fitzgerald M."/>
            <person name="Haas B."/>
            <person name="Abouelleil A."/>
            <person name="Allen A.W."/>
            <person name="Alvarado L."/>
            <person name="Arachchi H.M."/>
            <person name="Berlin A.M."/>
            <person name="Chapman S.B."/>
            <person name="Gainer-Dewar J."/>
            <person name="Goldberg J."/>
            <person name="Griggs A."/>
            <person name="Gujja S."/>
            <person name="Hansen M."/>
            <person name="Howarth C."/>
            <person name="Imamovic A."/>
            <person name="Ireland A."/>
            <person name="Larimer J."/>
            <person name="McCowan C."/>
            <person name="Murphy C."/>
            <person name="Pearson M."/>
            <person name="Poon T.W."/>
            <person name="Priest M."/>
            <person name="Roberts A."/>
            <person name="Saif S."/>
            <person name="Shea T."/>
            <person name="Sisk P."/>
            <person name="Sykes S."/>
            <person name="Wortman J."/>
            <person name="Nusbaum C."/>
            <person name="Birren B."/>
        </authorList>
    </citation>
    <scope>NUCLEOTIDE SEQUENCE [LARGE SCALE GENOMIC DNA]</scope>
    <source>
        <strain evidence="2 3">CBS 119918</strain>
    </source>
</reference>
<dbReference type="AlphaFoldDB" id="A0A072PAF4"/>
<feature type="region of interest" description="Disordered" evidence="1">
    <location>
        <begin position="224"/>
        <end position="244"/>
    </location>
</feature>
<feature type="region of interest" description="Disordered" evidence="1">
    <location>
        <begin position="258"/>
        <end position="325"/>
    </location>
</feature>
<feature type="compositionally biased region" description="Pro residues" evidence="1">
    <location>
        <begin position="354"/>
        <end position="364"/>
    </location>
</feature>
<protein>
    <submittedName>
        <fullName evidence="2">Uncharacterized protein</fullName>
    </submittedName>
</protein>
<dbReference type="GeneID" id="25281925"/>
<accession>A0A072PAF4</accession>